<dbReference type="GO" id="GO:0007265">
    <property type="term" value="P:Ras protein signal transduction"/>
    <property type="evidence" value="ECO:0007669"/>
    <property type="project" value="TreeGrafter"/>
</dbReference>
<dbReference type="OrthoDB" id="273556at2759"/>
<evidence type="ECO:0000256" key="4">
    <source>
        <dbReference type="PROSITE-ProRule" id="PRU00502"/>
    </source>
</evidence>
<feature type="domain" description="RING-type" evidence="6">
    <location>
        <begin position="173"/>
        <end position="213"/>
    </location>
</feature>
<dbReference type="PROSITE" id="PS50271">
    <property type="entry name" value="ZF_UBP"/>
    <property type="match status" value="1"/>
</dbReference>
<evidence type="ECO:0000256" key="3">
    <source>
        <dbReference type="ARBA" id="ARBA00022833"/>
    </source>
</evidence>
<dbReference type="GO" id="GO:0016567">
    <property type="term" value="P:protein ubiquitination"/>
    <property type="evidence" value="ECO:0007669"/>
    <property type="project" value="TreeGrafter"/>
</dbReference>
<feature type="coiled-coil region" evidence="5">
    <location>
        <begin position="344"/>
        <end position="441"/>
    </location>
</feature>
<evidence type="ECO:0000313" key="10">
    <source>
        <dbReference type="WBParaSite" id="SBAD_0000248101-mRNA-1"/>
    </source>
</evidence>
<dbReference type="PANTHER" id="PTHR24007">
    <property type="entry name" value="BRCA1-ASSOCIATED PROTEIN"/>
    <property type="match status" value="1"/>
</dbReference>
<sequence>MSVSLLLIRFEIKDGEPLIGFGISGAAFHDPPGSKAVSFVSGNPFVEKTEGILHIYKQNTDAGTTISSSRILCILNVPAFMTSHNLLQFVAPFSSSICHIRIIRDGRPNEYMVLLYFRDMVCAEEFYRNVDGTRFNSIESDICHLVFVSRVEVMKESEGANWPISGCTELPTCSVCLERMDESVDEILTILCNHSFHGSCLSQWSDTTCPVCRYEQTPEAKADPSCQACGRKQDLWICLICGNVGCGRYADGHAEQHFQETQHTFSLEVGGQRVWDYAGDNYVHRLVQSKTDGKVVEYMHPQQTADDLENVEKVEAITLEYSYLLTNQLESQRIYFENKLAMTQQMANSEIEKIKHELEVAHEERCDLMNVVQKDKSDRQSLEKKLAALSAKLQKASAELREERDMNKCLRDNQKAYTQQISKLEAQVKQISEEKDKVRYLMNFFY</sequence>
<reference evidence="10" key="1">
    <citation type="submission" date="2016-06" db="UniProtKB">
        <authorList>
            <consortium name="WormBaseParasite"/>
        </authorList>
    </citation>
    <scope>IDENTIFICATION</scope>
</reference>
<dbReference type="Pfam" id="PF13639">
    <property type="entry name" value="zf-RING_2"/>
    <property type="match status" value="1"/>
</dbReference>
<dbReference type="SMART" id="SM00184">
    <property type="entry name" value="RING"/>
    <property type="match status" value="1"/>
</dbReference>
<keyword evidence="3" id="KW-0862">Zinc</keyword>
<dbReference type="PROSITE" id="PS50089">
    <property type="entry name" value="ZF_RING_2"/>
    <property type="match status" value="1"/>
</dbReference>
<dbReference type="InterPro" id="IPR047243">
    <property type="entry name" value="RING-H2_BRAP2"/>
</dbReference>
<accession>A0A183IFH4</accession>
<dbReference type="GO" id="GO:0061630">
    <property type="term" value="F:ubiquitin protein ligase activity"/>
    <property type="evidence" value="ECO:0007669"/>
    <property type="project" value="TreeGrafter"/>
</dbReference>
<dbReference type="AlphaFoldDB" id="A0A183IFH4"/>
<dbReference type="PANTHER" id="PTHR24007:SF7">
    <property type="entry name" value="BRCA1-ASSOCIATED PROTEIN"/>
    <property type="match status" value="1"/>
</dbReference>
<dbReference type="Gene3D" id="3.30.40.10">
    <property type="entry name" value="Zinc/RING finger domain, C3HC4 (zinc finger)"/>
    <property type="match status" value="2"/>
</dbReference>
<evidence type="ECO:0000259" key="6">
    <source>
        <dbReference type="PROSITE" id="PS50089"/>
    </source>
</evidence>
<dbReference type="GO" id="GO:0005737">
    <property type="term" value="C:cytoplasm"/>
    <property type="evidence" value="ECO:0007669"/>
    <property type="project" value="TreeGrafter"/>
</dbReference>
<protein>
    <submittedName>
        <fullName evidence="10">BRCA1-associated protein</fullName>
    </submittedName>
</protein>
<keyword evidence="5" id="KW-0175">Coiled coil</keyword>
<gene>
    <name evidence="8" type="ORF">SBAD_LOCUS2368</name>
</gene>
<evidence type="ECO:0000259" key="7">
    <source>
        <dbReference type="PROSITE" id="PS50271"/>
    </source>
</evidence>
<keyword evidence="2 4" id="KW-0863">Zinc-finger</keyword>
<dbReference type="CDD" id="cd12718">
    <property type="entry name" value="RRM_BRAP2"/>
    <property type="match status" value="1"/>
</dbReference>
<evidence type="ECO:0000313" key="8">
    <source>
        <dbReference type="EMBL" id="VDO97405.1"/>
    </source>
</evidence>
<evidence type="ECO:0000256" key="1">
    <source>
        <dbReference type="ARBA" id="ARBA00022723"/>
    </source>
</evidence>
<keyword evidence="1" id="KW-0479">Metal-binding</keyword>
<dbReference type="EMBL" id="UZAM01007193">
    <property type="protein sequence ID" value="VDO97405.1"/>
    <property type="molecule type" value="Genomic_DNA"/>
</dbReference>
<keyword evidence="9" id="KW-1185">Reference proteome</keyword>
<proteinExistence type="predicted"/>
<dbReference type="Proteomes" id="UP000270296">
    <property type="component" value="Unassembled WGS sequence"/>
</dbReference>
<organism evidence="10">
    <name type="scientific">Soboliphyme baturini</name>
    <dbReference type="NCBI Taxonomy" id="241478"/>
    <lineage>
        <taxon>Eukaryota</taxon>
        <taxon>Metazoa</taxon>
        <taxon>Ecdysozoa</taxon>
        <taxon>Nematoda</taxon>
        <taxon>Enoplea</taxon>
        <taxon>Dorylaimia</taxon>
        <taxon>Dioctophymatida</taxon>
        <taxon>Dioctophymatoidea</taxon>
        <taxon>Soboliphymatidae</taxon>
        <taxon>Soboliphyme</taxon>
    </lineage>
</organism>
<dbReference type="WBParaSite" id="SBAD_0000248101-mRNA-1">
    <property type="protein sequence ID" value="SBAD_0000248101-mRNA-1"/>
    <property type="gene ID" value="SBAD_0000248101"/>
</dbReference>
<evidence type="ECO:0000256" key="5">
    <source>
        <dbReference type="SAM" id="Coils"/>
    </source>
</evidence>
<dbReference type="InterPro" id="IPR001841">
    <property type="entry name" value="Znf_RING"/>
</dbReference>
<dbReference type="CDD" id="cd16457">
    <property type="entry name" value="RING-H2_BRAP2"/>
    <property type="match status" value="1"/>
</dbReference>
<dbReference type="Pfam" id="PF07576">
    <property type="entry name" value="BRAP2"/>
    <property type="match status" value="1"/>
</dbReference>
<dbReference type="GO" id="GO:0008270">
    <property type="term" value="F:zinc ion binding"/>
    <property type="evidence" value="ECO:0007669"/>
    <property type="project" value="UniProtKB-KW"/>
</dbReference>
<dbReference type="InterPro" id="IPR011422">
    <property type="entry name" value="BRAP2/ETP1_RRM"/>
</dbReference>
<dbReference type="InterPro" id="IPR013083">
    <property type="entry name" value="Znf_RING/FYVE/PHD"/>
</dbReference>
<dbReference type="SUPFAM" id="SSF57850">
    <property type="entry name" value="RING/U-box"/>
    <property type="match status" value="2"/>
</dbReference>
<evidence type="ECO:0000313" key="9">
    <source>
        <dbReference type="Proteomes" id="UP000270296"/>
    </source>
</evidence>
<dbReference type="InterPro" id="IPR001607">
    <property type="entry name" value="Znf_UBP"/>
</dbReference>
<reference evidence="8 9" key="2">
    <citation type="submission" date="2018-11" db="EMBL/GenBank/DDBJ databases">
        <authorList>
            <consortium name="Pathogen Informatics"/>
        </authorList>
    </citation>
    <scope>NUCLEOTIDE SEQUENCE [LARGE SCALE GENOMIC DNA]</scope>
</reference>
<evidence type="ECO:0000256" key="2">
    <source>
        <dbReference type="ARBA" id="ARBA00022771"/>
    </source>
</evidence>
<dbReference type="InterPro" id="IPR034932">
    <property type="entry name" value="BRAP2_RRM"/>
</dbReference>
<dbReference type="SMART" id="SM00290">
    <property type="entry name" value="ZnF_UBP"/>
    <property type="match status" value="1"/>
</dbReference>
<feature type="domain" description="UBP-type" evidence="7">
    <location>
        <begin position="210"/>
        <end position="302"/>
    </location>
</feature>
<name>A0A183IFH4_9BILA</name>
<dbReference type="Pfam" id="PF02148">
    <property type="entry name" value="zf-UBP"/>
    <property type="match status" value="1"/>
</dbReference>